<accession>A0ABN0E677</accession>
<dbReference type="RefSeq" id="WP_006260000.1">
    <property type="nucleotide sequence ID" value="NZ_KE161016.1"/>
</dbReference>
<dbReference type="EMBL" id="AGEC02000014">
    <property type="protein sequence ID" value="EHO06088.1"/>
    <property type="molecule type" value="Genomic_DNA"/>
</dbReference>
<comment type="caution">
    <text evidence="1">The sequence shown here is derived from an EMBL/GenBank/DDBJ whole genome shotgun (WGS) entry which is preliminary data.</text>
</comment>
<keyword evidence="2" id="KW-1185">Reference proteome</keyword>
<gene>
    <name evidence="1" type="ORF">HMPREF9712_03151</name>
</gene>
<protein>
    <submittedName>
        <fullName evidence="1">Uncharacterized protein</fullName>
    </submittedName>
</protein>
<proteinExistence type="predicted"/>
<sequence length="191" mass="22247">MKSSKKKLVLIVLIVLIPVITFGIWVNYRLNLYQKDNNMSETLSPLIKSTLDSDKTLNDYPYEQGIPDWQNNYLVLMCNKNLYNIEYNSVLNEQLNTDNNYPGDQVKGVIILEPFEIEHGEYVRKSNIKTKRAIQRNYVLHYFDFETQQTIVRDTLYGEEPSSSISQTASGMFDYPTDKEITSSIKNRINQ</sequence>
<name>A0ABN0E677_9FLAO</name>
<evidence type="ECO:0000313" key="2">
    <source>
        <dbReference type="Proteomes" id="UP000005402"/>
    </source>
</evidence>
<reference evidence="1" key="1">
    <citation type="submission" date="2012-07" db="EMBL/GenBank/DDBJ databases">
        <title>The Genome Sequence of Myroides odoratimimus CCUG 10230.</title>
        <authorList>
            <consortium name="The Broad Institute Genome Sequencing Platform"/>
            <person name="Earl A."/>
            <person name="Ward D."/>
            <person name="Feldgarden M."/>
            <person name="Gevers D."/>
            <person name="Huys G."/>
            <person name="Walker B."/>
            <person name="Young S.K."/>
            <person name="Zeng Q."/>
            <person name="Gargeya S."/>
            <person name="Fitzgerald M."/>
            <person name="Haas B."/>
            <person name="Abouelleil A."/>
            <person name="Alvarado L."/>
            <person name="Arachchi H.M."/>
            <person name="Berlin A.M."/>
            <person name="Chapman S.B."/>
            <person name="Goldberg J."/>
            <person name="Griggs A."/>
            <person name="Gujja S."/>
            <person name="Hansen M."/>
            <person name="Howarth C."/>
            <person name="Imamovic A."/>
            <person name="Larimer J."/>
            <person name="McCowen C."/>
            <person name="Montmayeur A."/>
            <person name="Murphy C."/>
            <person name="Neiman D."/>
            <person name="Pearson M."/>
            <person name="Priest M."/>
            <person name="Roberts A."/>
            <person name="Saif S."/>
            <person name="Shea T."/>
            <person name="Sisk P."/>
            <person name="Sykes S."/>
            <person name="Wortman J."/>
            <person name="Nusbaum C."/>
            <person name="Birren B."/>
        </authorList>
    </citation>
    <scope>NUCLEOTIDE SEQUENCE [LARGE SCALE GENOMIC DNA]</scope>
    <source>
        <strain evidence="1">CCUG 10230</strain>
    </source>
</reference>
<evidence type="ECO:0000313" key="1">
    <source>
        <dbReference type="EMBL" id="EHO06088.1"/>
    </source>
</evidence>
<dbReference type="Proteomes" id="UP000005402">
    <property type="component" value="Unassembled WGS sequence"/>
</dbReference>
<organism evidence="1 2">
    <name type="scientific">Myroides odoratimimus CCUG 10230</name>
    <dbReference type="NCBI Taxonomy" id="883150"/>
    <lineage>
        <taxon>Bacteria</taxon>
        <taxon>Pseudomonadati</taxon>
        <taxon>Bacteroidota</taxon>
        <taxon>Flavobacteriia</taxon>
        <taxon>Flavobacteriales</taxon>
        <taxon>Flavobacteriaceae</taxon>
        <taxon>Myroides</taxon>
    </lineage>
</organism>